<protein>
    <submittedName>
        <fullName evidence="2">Unannotated protein</fullName>
    </submittedName>
</protein>
<dbReference type="EMBL" id="CAESAO010000031">
    <property type="protein sequence ID" value="CAB4340455.1"/>
    <property type="molecule type" value="Genomic_DNA"/>
</dbReference>
<organism evidence="2">
    <name type="scientific">freshwater metagenome</name>
    <dbReference type="NCBI Taxonomy" id="449393"/>
    <lineage>
        <taxon>unclassified sequences</taxon>
        <taxon>metagenomes</taxon>
        <taxon>ecological metagenomes</taxon>
    </lineage>
</organism>
<dbReference type="AlphaFoldDB" id="A0A6J5ZCV8"/>
<gene>
    <name evidence="2" type="ORF">UFOPK3522_00543</name>
</gene>
<name>A0A6J5ZCV8_9ZZZZ</name>
<accession>A0A6J5ZCV8</accession>
<feature type="region of interest" description="Disordered" evidence="1">
    <location>
        <begin position="444"/>
        <end position="488"/>
    </location>
</feature>
<evidence type="ECO:0000256" key="1">
    <source>
        <dbReference type="SAM" id="MobiDB-lite"/>
    </source>
</evidence>
<evidence type="ECO:0000313" key="2">
    <source>
        <dbReference type="EMBL" id="CAB4340455.1"/>
    </source>
</evidence>
<proteinExistence type="predicted"/>
<sequence length="604" mass="63765">MIRSGLKAQLPVAAVAAVAAVALLGVAPPATAFTFGSVAGNIDNGGRGLDNYPRSIRYNNLLFGAPIITTKDSAGAALRRVRVGGIITKVRIKVAYNGSRSFKFSLWQPDNSNPRYPGTTCRNNSSPQQAVVTTSSADCVMEARMVKQGEVNFVQANQWPAEDPSRSRFNSTGNGYARVVTQDGPGAGRPTVYTFANARAVVREDDWLSVAPVESDPQWLQAWRSGAAGRTATYDATNNIKMAADGGLCMHGQSRTPMEGRGDAPGGEGIPGRGGVMGAFGLPRPPIETGELNVGMAGNQNPVSFSPCYPTFQYQGYNSPGGNTGLYYGNCHPDNNFAYNGESLSCLRAMTNAVQVEYTIEADRDHDGWGDETQGALALRERAWLAADAERRARAAADAAQRERLAEIARRWRVTPLGIDVTDLLREGAALNIGEIDFNLGGIAPGAQPGESPAEANPGLVDSPAGGGDAGGEAGGGEAGGGPAAAGPQLTVAASTRKRFGSGAIPVRVRCPKESCQLVAEATMRSRGAKRSRSYAMNRSSYVASRVGKSKTMFVKLSASNRRKLRSAWRKRSALSARVTVSAVNAAGGVTKKTITVNIRRPRR</sequence>
<feature type="compositionally biased region" description="Gly residues" evidence="1">
    <location>
        <begin position="465"/>
        <end position="484"/>
    </location>
</feature>
<reference evidence="2" key="1">
    <citation type="submission" date="2020-05" db="EMBL/GenBank/DDBJ databases">
        <authorList>
            <person name="Chiriac C."/>
            <person name="Salcher M."/>
            <person name="Ghai R."/>
            <person name="Kavagutti S V."/>
        </authorList>
    </citation>
    <scope>NUCLEOTIDE SEQUENCE</scope>
</reference>